<dbReference type="GO" id="GO:0051920">
    <property type="term" value="F:peroxiredoxin activity"/>
    <property type="evidence" value="ECO:0007669"/>
    <property type="project" value="InterPro"/>
</dbReference>
<evidence type="ECO:0000313" key="3">
    <source>
        <dbReference type="Proteomes" id="UP000189580"/>
    </source>
</evidence>
<dbReference type="SUPFAM" id="SSF69118">
    <property type="entry name" value="AhpD-like"/>
    <property type="match status" value="1"/>
</dbReference>
<keyword evidence="3" id="KW-1185">Reference proteome</keyword>
<accession>A0A167EG43</accession>
<feature type="domain" description="Carboxymuconolactone decarboxylase-like" evidence="1">
    <location>
        <begin position="43"/>
        <end position="99"/>
    </location>
</feature>
<name>A0A167EG43_9ASCO</name>
<dbReference type="EMBL" id="CP014502">
    <property type="protein sequence ID" value="ANB14039.1"/>
    <property type="molecule type" value="Genomic_DNA"/>
</dbReference>
<dbReference type="InterPro" id="IPR029032">
    <property type="entry name" value="AhpD-like"/>
</dbReference>
<dbReference type="Gene3D" id="1.20.1290.10">
    <property type="entry name" value="AhpD-like"/>
    <property type="match status" value="1"/>
</dbReference>
<dbReference type="OrthoDB" id="9998495at2759"/>
<dbReference type="Proteomes" id="UP000189580">
    <property type="component" value="Chromosome d"/>
</dbReference>
<dbReference type="RefSeq" id="XP_018736516.1">
    <property type="nucleotide sequence ID" value="XM_018882104.1"/>
</dbReference>
<dbReference type="InterPro" id="IPR003779">
    <property type="entry name" value="CMD-like"/>
</dbReference>
<sequence>MRVEYYEERDDDSQELKKAVEIIKKRRGPTGLLELDRGLLHSPQMAVGWSQFLGSVRADSKLSRDIKELAISRVAFLNKAKYEWEHHSVIAAEAGVSAKGLTTIQQPDAISKGLSHDESVYGLTLKQQASVLYTDEMTKNVQVKDETFALLKQLFSEEEIVELTITVGAYNCVSRFLVALDINEQNERSRNWSS</sequence>
<proteinExistence type="predicted"/>
<protein>
    <recommendedName>
        <fullName evidence="1">Carboxymuconolactone decarboxylase-like domain-containing protein</fullName>
    </recommendedName>
</protein>
<gene>
    <name evidence="2" type="ORF">AWJ20_4995</name>
</gene>
<evidence type="ECO:0000259" key="1">
    <source>
        <dbReference type="Pfam" id="PF02627"/>
    </source>
</evidence>
<dbReference type="GeneID" id="30037187"/>
<dbReference type="Pfam" id="PF02627">
    <property type="entry name" value="CMD"/>
    <property type="match status" value="1"/>
</dbReference>
<dbReference type="AlphaFoldDB" id="A0A167EG43"/>
<reference evidence="2 3" key="1">
    <citation type="submission" date="2016-02" db="EMBL/GenBank/DDBJ databases">
        <title>Complete genome sequence and transcriptome regulation of the pentose utilising yeast Sugiyamaella lignohabitans.</title>
        <authorList>
            <person name="Bellasio M."/>
            <person name="Peymann A."/>
            <person name="Valli M."/>
            <person name="Sipitzky M."/>
            <person name="Graf A."/>
            <person name="Sauer M."/>
            <person name="Marx H."/>
            <person name="Mattanovich D."/>
        </authorList>
    </citation>
    <scope>NUCLEOTIDE SEQUENCE [LARGE SCALE GENOMIC DNA]</scope>
    <source>
        <strain evidence="2 3">CBS 10342</strain>
    </source>
</reference>
<dbReference type="KEGG" id="slb:AWJ20_4995"/>
<dbReference type="PANTHER" id="PTHR34846:SF11">
    <property type="entry name" value="4-CARBOXYMUCONOLACTONE DECARBOXYLASE FAMILY PROTEIN (AFU_ORTHOLOGUE AFUA_6G11590)"/>
    <property type="match status" value="1"/>
</dbReference>
<evidence type="ECO:0000313" key="2">
    <source>
        <dbReference type="EMBL" id="ANB14039.1"/>
    </source>
</evidence>
<organism evidence="2 3">
    <name type="scientific">Sugiyamaella lignohabitans</name>
    <dbReference type="NCBI Taxonomy" id="796027"/>
    <lineage>
        <taxon>Eukaryota</taxon>
        <taxon>Fungi</taxon>
        <taxon>Dikarya</taxon>
        <taxon>Ascomycota</taxon>
        <taxon>Saccharomycotina</taxon>
        <taxon>Dipodascomycetes</taxon>
        <taxon>Dipodascales</taxon>
        <taxon>Trichomonascaceae</taxon>
        <taxon>Sugiyamaella</taxon>
    </lineage>
</organism>
<dbReference type="PANTHER" id="PTHR34846">
    <property type="entry name" value="4-CARBOXYMUCONOLACTONE DECARBOXYLASE FAMILY PROTEIN (AFU_ORTHOLOGUE AFUA_6G11590)"/>
    <property type="match status" value="1"/>
</dbReference>